<comment type="caution">
    <text evidence="2">The sequence shown here is derived from an EMBL/GenBank/DDBJ whole genome shotgun (WGS) entry which is preliminary data.</text>
</comment>
<dbReference type="Pfam" id="PF12323">
    <property type="entry name" value="HTH_OrfB_IS605"/>
    <property type="match status" value="1"/>
</dbReference>
<accession>A0ABS8I4X8</accession>
<organism evidence="2 3">
    <name type="scientific">Nostoc favosum CHAB5714</name>
    <dbReference type="NCBI Taxonomy" id="2780399"/>
    <lineage>
        <taxon>Bacteria</taxon>
        <taxon>Bacillati</taxon>
        <taxon>Cyanobacteriota</taxon>
        <taxon>Cyanophyceae</taxon>
        <taxon>Nostocales</taxon>
        <taxon>Nostocaceae</taxon>
        <taxon>Nostoc</taxon>
        <taxon>Nostoc favosum</taxon>
    </lineage>
</organism>
<reference evidence="2 3" key="1">
    <citation type="journal article" date="2021" name="Microorganisms">
        <title>Genome Evolution of Filamentous Cyanobacterium Nostoc Species: From Facultative Symbiosis to Free Living.</title>
        <authorList>
            <person name="Huo D."/>
            <person name="Li H."/>
            <person name="Cai F."/>
            <person name="Guo X."/>
            <person name="Qiao Z."/>
            <person name="Wang W."/>
            <person name="Yu G."/>
            <person name="Li R."/>
        </authorList>
    </citation>
    <scope>NUCLEOTIDE SEQUENCE [LARGE SCALE GENOMIC DNA]</scope>
    <source>
        <strain evidence="2 3">CHAB 5714</strain>
    </source>
</reference>
<feature type="domain" description="Transposase putative helix-turn-helix" evidence="1">
    <location>
        <begin position="10"/>
        <end position="48"/>
    </location>
</feature>
<gene>
    <name evidence="2" type="ORF">LC586_06680</name>
</gene>
<dbReference type="RefSeq" id="WP_229483904.1">
    <property type="nucleotide sequence ID" value="NZ_JAIVFQ010000006.1"/>
</dbReference>
<name>A0ABS8I4X8_9NOSO</name>
<dbReference type="Proteomes" id="UP001199525">
    <property type="component" value="Unassembled WGS sequence"/>
</dbReference>
<evidence type="ECO:0000313" key="2">
    <source>
        <dbReference type="EMBL" id="MCC5598906.1"/>
    </source>
</evidence>
<proteinExistence type="predicted"/>
<sequence length="50" mass="5651">MSQTLFELVLLGFKTEIKLNNKQRTLLAQHAGTARHAWNQGLVLCKEVIS</sequence>
<dbReference type="InterPro" id="IPR021027">
    <property type="entry name" value="Transposase_put_HTH"/>
</dbReference>
<dbReference type="EMBL" id="JAIVFQ010000006">
    <property type="protein sequence ID" value="MCC5598906.1"/>
    <property type="molecule type" value="Genomic_DNA"/>
</dbReference>
<protein>
    <submittedName>
        <fullName evidence="2">Helix-turn-helix domain-containing protein</fullName>
    </submittedName>
</protein>
<evidence type="ECO:0000259" key="1">
    <source>
        <dbReference type="Pfam" id="PF12323"/>
    </source>
</evidence>
<keyword evidence="3" id="KW-1185">Reference proteome</keyword>
<evidence type="ECO:0000313" key="3">
    <source>
        <dbReference type="Proteomes" id="UP001199525"/>
    </source>
</evidence>